<proteinExistence type="predicted"/>
<reference evidence="2" key="1">
    <citation type="journal article" date="2019" name="Int. J. Syst. Evol. Microbiol.">
        <title>The Global Catalogue of Microorganisms (GCM) 10K type strain sequencing project: providing services to taxonomists for standard genome sequencing and annotation.</title>
        <authorList>
            <consortium name="The Broad Institute Genomics Platform"/>
            <consortium name="The Broad Institute Genome Sequencing Center for Infectious Disease"/>
            <person name="Wu L."/>
            <person name="Ma J."/>
        </authorList>
    </citation>
    <scope>NUCLEOTIDE SEQUENCE [LARGE SCALE GENOMIC DNA]</scope>
    <source>
        <strain evidence="2">CGMCC 4.7676</strain>
    </source>
</reference>
<evidence type="ECO:0000313" key="2">
    <source>
        <dbReference type="Proteomes" id="UP001595645"/>
    </source>
</evidence>
<accession>A0ABV7PAC9</accession>
<organism evidence="1 2">
    <name type="scientific">Amycolatopsis speibonae</name>
    <dbReference type="NCBI Taxonomy" id="1450224"/>
    <lineage>
        <taxon>Bacteria</taxon>
        <taxon>Bacillati</taxon>
        <taxon>Actinomycetota</taxon>
        <taxon>Actinomycetes</taxon>
        <taxon>Pseudonocardiales</taxon>
        <taxon>Pseudonocardiaceae</taxon>
        <taxon>Amycolatopsis</taxon>
    </lineage>
</organism>
<dbReference type="Proteomes" id="UP001595645">
    <property type="component" value="Unassembled WGS sequence"/>
</dbReference>
<gene>
    <name evidence="1" type="ORF">ACFOSH_41970</name>
</gene>
<name>A0ABV7PAC9_9PSEU</name>
<dbReference type="EMBL" id="JBHRWK010000109">
    <property type="protein sequence ID" value="MFC3456039.1"/>
    <property type="molecule type" value="Genomic_DNA"/>
</dbReference>
<comment type="caution">
    <text evidence="1">The sequence shown here is derived from an EMBL/GenBank/DDBJ whole genome shotgun (WGS) entry which is preliminary data.</text>
</comment>
<protein>
    <submittedName>
        <fullName evidence="1">Uncharacterized protein</fullName>
    </submittedName>
</protein>
<dbReference type="RefSeq" id="WP_378247032.1">
    <property type="nucleotide sequence ID" value="NZ_JBHRWK010000109.1"/>
</dbReference>
<evidence type="ECO:0000313" key="1">
    <source>
        <dbReference type="EMBL" id="MFC3456039.1"/>
    </source>
</evidence>
<keyword evidence="2" id="KW-1185">Reference proteome</keyword>
<sequence length="58" mass="6429">MAVKYRSRYFIYCVLDVESPSPSIFEFPDPVGVLLCHASTLKLTGARFYLTGGEPQAS</sequence>